<dbReference type="Proteomes" id="UP000002572">
    <property type="component" value="Chromosome"/>
</dbReference>
<evidence type="ECO:0000256" key="1">
    <source>
        <dbReference type="ARBA" id="ARBA00004680"/>
    </source>
</evidence>
<evidence type="ECO:0000256" key="6">
    <source>
        <dbReference type="ARBA" id="ARBA00023235"/>
    </source>
</evidence>
<keyword evidence="3 7" id="KW-0312">Gluconeogenesis</keyword>
<dbReference type="eggNOG" id="COG0149">
    <property type="taxonomic scope" value="Bacteria"/>
</dbReference>
<comment type="pathway">
    <text evidence="1 7 8">Carbohydrate degradation; glycolysis; D-glyceraldehyde 3-phosphate from glycerone phosphate: step 1/1.</text>
</comment>
<evidence type="ECO:0000256" key="5">
    <source>
        <dbReference type="ARBA" id="ARBA00023152"/>
    </source>
</evidence>
<comment type="pathway">
    <text evidence="7 8">Carbohydrate biosynthesis; gluconeogenesis.</text>
</comment>
<dbReference type="Gene3D" id="3.20.20.70">
    <property type="entry name" value="Aldolase class I"/>
    <property type="match status" value="1"/>
</dbReference>
<feature type="active site" description="Proton acceptor" evidence="7">
    <location>
        <position position="165"/>
    </location>
</feature>
<sequence>MRTTYLVGNWKMHYAPADTRTFLARFLSRIGTVTAGREIVFCPPALSLESALEAVKSTPVSVGAQNVHHKESGAYTGEISAPMLQSMGVKYGIVGHSERRQYFGESDVLVNQKAVALLNCDITPIICVGETLEQREAGEAQVIVRQQVEAAVAGMDITRLIIAYEPVWAIGTGKTATPADAQEVHDVIRDTLRSLGDSQRVPILYGGSVKPENIDSLMAQPDIDGALVGGASLEVESFLRICQYNAGS</sequence>
<dbReference type="NCBIfam" id="TIGR00419">
    <property type="entry name" value="tim"/>
    <property type="match status" value="1"/>
</dbReference>
<comment type="subunit">
    <text evidence="7 8">Homodimer.</text>
</comment>
<dbReference type="GO" id="GO:0046166">
    <property type="term" value="P:glyceraldehyde-3-phosphate biosynthetic process"/>
    <property type="evidence" value="ECO:0007669"/>
    <property type="project" value="TreeGrafter"/>
</dbReference>
<feature type="binding site" evidence="7">
    <location>
        <begin position="9"/>
        <end position="11"/>
    </location>
    <ligand>
        <name>substrate</name>
    </ligand>
</feature>
<dbReference type="GO" id="GO:0004807">
    <property type="term" value="F:triose-phosphate isomerase activity"/>
    <property type="evidence" value="ECO:0007669"/>
    <property type="project" value="UniProtKB-UniRule"/>
</dbReference>
<feature type="binding site" evidence="7">
    <location>
        <position position="171"/>
    </location>
    <ligand>
        <name>substrate</name>
    </ligand>
</feature>
<dbReference type="PROSITE" id="PS51440">
    <property type="entry name" value="TIM_2"/>
    <property type="match status" value="1"/>
</dbReference>
<protein>
    <recommendedName>
        <fullName evidence="7 8">Triosephosphate isomerase</fullName>
        <shortName evidence="7">TIM</shortName>
        <shortName evidence="7">TPI</shortName>
        <ecNumber evidence="7 8">5.3.1.1</ecNumber>
    </recommendedName>
    <alternativeName>
        <fullName evidence="7">Triose-phosphate isomerase</fullName>
    </alternativeName>
</protein>
<comment type="subcellular location">
    <subcellularLocation>
        <location evidence="7 8">Cytoplasm</location>
    </subcellularLocation>
</comment>
<dbReference type="InterPro" id="IPR000652">
    <property type="entry name" value="Triosephosphate_isomerase"/>
</dbReference>
<dbReference type="EMBL" id="CP002432">
    <property type="protein sequence ID" value="ADU64888.1"/>
    <property type="molecule type" value="Genomic_DNA"/>
</dbReference>
<comment type="similarity">
    <text evidence="2 7 8">Belongs to the triosephosphate isomerase family.</text>
</comment>
<dbReference type="AlphaFoldDB" id="E6W5F7"/>
<feature type="binding site" evidence="7">
    <location>
        <begin position="229"/>
        <end position="230"/>
    </location>
    <ligand>
        <name>substrate</name>
    </ligand>
</feature>
<evidence type="ECO:0000256" key="7">
    <source>
        <dbReference type="HAMAP-Rule" id="MF_00147"/>
    </source>
</evidence>
<dbReference type="Pfam" id="PF00121">
    <property type="entry name" value="TIM"/>
    <property type="match status" value="1"/>
</dbReference>
<dbReference type="PANTHER" id="PTHR21139:SF42">
    <property type="entry name" value="TRIOSEPHOSPHATE ISOMERASE"/>
    <property type="match status" value="1"/>
</dbReference>
<accession>E6W5F7</accession>
<evidence type="ECO:0000256" key="8">
    <source>
        <dbReference type="RuleBase" id="RU363013"/>
    </source>
</evidence>
<dbReference type="HAMAP" id="MF_00147_B">
    <property type="entry name" value="TIM_B"/>
    <property type="match status" value="1"/>
</dbReference>
<organism evidence="9 10">
    <name type="scientific">Desulfurispirillum indicum (strain ATCC BAA-1389 / DSM 22839 / S5)</name>
    <dbReference type="NCBI Taxonomy" id="653733"/>
    <lineage>
        <taxon>Bacteria</taxon>
        <taxon>Pseudomonadati</taxon>
        <taxon>Chrysiogenota</taxon>
        <taxon>Chrysiogenia</taxon>
        <taxon>Chrysiogenales</taxon>
        <taxon>Chrysiogenaceae</taxon>
        <taxon>Desulfurispirillum</taxon>
    </lineage>
</organism>
<dbReference type="InParanoid" id="E6W5F7"/>
<dbReference type="InterPro" id="IPR022896">
    <property type="entry name" value="TrioseP_Isoase_bac/euk"/>
</dbReference>
<evidence type="ECO:0000256" key="4">
    <source>
        <dbReference type="ARBA" id="ARBA00022490"/>
    </source>
</evidence>
<dbReference type="GO" id="GO:0006094">
    <property type="term" value="P:gluconeogenesis"/>
    <property type="evidence" value="ECO:0007669"/>
    <property type="project" value="UniProtKB-UniRule"/>
</dbReference>
<gene>
    <name evidence="7" type="primary">tpiA</name>
    <name evidence="9" type="ordered locus">Selin_0130</name>
</gene>
<dbReference type="CDD" id="cd00311">
    <property type="entry name" value="TIM"/>
    <property type="match status" value="1"/>
</dbReference>
<keyword evidence="5 7" id="KW-0324">Glycolysis</keyword>
<dbReference type="GO" id="GO:0005829">
    <property type="term" value="C:cytosol"/>
    <property type="evidence" value="ECO:0007669"/>
    <property type="project" value="TreeGrafter"/>
</dbReference>
<dbReference type="GO" id="GO:0019563">
    <property type="term" value="P:glycerol catabolic process"/>
    <property type="evidence" value="ECO:0007669"/>
    <property type="project" value="TreeGrafter"/>
</dbReference>
<dbReference type="SUPFAM" id="SSF51351">
    <property type="entry name" value="Triosephosphate isomerase (TIM)"/>
    <property type="match status" value="1"/>
</dbReference>
<keyword evidence="6 7" id="KW-0413">Isomerase</keyword>
<evidence type="ECO:0000256" key="2">
    <source>
        <dbReference type="ARBA" id="ARBA00007422"/>
    </source>
</evidence>
<dbReference type="InterPro" id="IPR020861">
    <property type="entry name" value="Triosephosphate_isomerase_AS"/>
</dbReference>
<proteinExistence type="inferred from homology"/>
<comment type="function">
    <text evidence="7">Involved in the gluconeogenesis. Catalyzes stereospecifically the conversion of dihydroxyacetone phosphate (DHAP) to D-glyceraldehyde-3-phosphate (G3P).</text>
</comment>
<feature type="active site" description="Electrophile" evidence="7">
    <location>
        <position position="96"/>
    </location>
</feature>
<comment type="catalytic activity">
    <reaction evidence="7 8">
        <text>D-glyceraldehyde 3-phosphate = dihydroxyacetone phosphate</text>
        <dbReference type="Rhea" id="RHEA:18585"/>
        <dbReference type="ChEBI" id="CHEBI:57642"/>
        <dbReference type="ChEBI" id="CHEBI:59776"/>
        <dbReference type="EC" id="5.3.1.1"/>
    </reaction>
</comment>
<dbReference type="InterPro" id="IPR013785">
    <property type="entry name" value="Aldolase_TIM"/>
</dbReference>
<keyword evidence="10" id="KW-1185">Reference proteome</keyword>
<dbReference type="HOGENOM" id="CLU_024251_2_3_0"/>
<dbReference type="FunFam" id="3.20.20.70:FF:000016">
    <property type="entry name" value="Triosephosphate isomerase"/>
    <property type="match status" value="1"/>
</dbReference>
<feature type="binding site" evidence="7">
    <location>
        <position position="208"/>
    </location>
    <ligand>
        <name>substrate</name>
    </ligand>
</feature>
<keyword evidence="4 7" id="KW-0963">Cytoplasm</keyword>
<dbReference type="PROSITE" id="PS00171">
    <property type="entry name" value="TIM_1"/>
    <property type="match status" value="1"/>
</dbReference>
<dbReference type="RefSeq" id="WP_013504777.1">
    <property type="nucleotide sequence ID" value="NC_014836.1"/>
</dbReference>
<reference evidence="9 10" key="1">
    <citation type="submission" date="2010-12" db="EMBL/GenBank/DDBJ databases">
        <title>Complete sequence of Desulfurispirillum indicum S5.</title>
        <authorList>
            <consortium name="US DOE Joint Genome Institute"/>
            <person name="Lucas S."/>
            <person name="Copeland A."/>
            <person name="Lapidus A."/>
            <person name="Cheng J.-F."/>
            <person name="Goodwin L."/>
            <person name="Pitluck S."/>
            <person name="Chertkov O."/>
            <person name="Held B."/>
            <person name="Detter J.C."/>
            <person name="Han C."/>
            <person name="Tapia R."/>
            <person name="Land M."/>
            <person name="Hauser L."/>
            <person name="Kyrpides N."/>
            <person name="Ivanova N."/>
            <person name="Mikhailova N."/>
            <person name="Haggblom M."/>
            <person name="Rauschenbach I."/>
            <person name="Bini E."/>
            <person name="Woyke T."/>
        </authorList>
    </citation>
    <scope>NUCLEOTIDE SEQUENCE [LARGE SCALE GENOMIC DNA]</scope>
    <source>
        <strain evidence="10">ATCC BAA-1389 / DSM 22839 / S5</strain>
    </source>
</reference>
<dbReference type="UniPathway" id="UPA00138"/>
<dbReference type="STRING" id="653733.Selin_0130"/>
<evidence type="ECO:0000313" key="10">
    <source>
        <dbReference type="Proteomes" id="UP000002572"/>
    </source>
</evidence>
<dbReference type="PANTHER" id="PTHR21139">
    <property type="entry name" value="TRIOSEPHOSPHATE ISOMERASE"/>
    <property type="match status" value="1"/>
</dbReference>
<dbReference type="GO" id="GO:0006096">
    <property type="term" value="P:glycolytic process"/>
    <property type="evidence" value="ECO:0007669"/>
    <property type="project" value="UniProtKB-UniRule"/>
</dbReference>
<dbReference type="OrthoDB" id="9809429at2"/>
<dbReference type="InterPro" id="IPR035990">
    <property type="entry name" value="TIM_sf"/>
</dbReference>
<dbReference type="EC" id="5.3.1.1" evidence="7 8"/>
<name>E6W5F7_DESIS</name>
<evidence type="ECO:0000313" key="9">
    <source>
        <dbReference type="EMBL" id="ADU64888.1"/>
    </source>
</evidence>
<dbReference type="FunCoup" id="E6W5F7">
    <property type="interactions" value="486"/>
</dbReference>
<dbReference type="KEGG" id="din:Selin_0130"/>
<dbReference type="UniPathway" id="UPA00109">
    <property type="reaction ID" value="UER00189"/>
</dbReference>
<evidence type="ECO:0000256" key="3">
    <source>
        <dbReference type="ARBA" id="ARBA00022432"/>
    </source>
</evidence>